<dbReference type="Pfam" id="PF02701">
    <property type="entry name" value="Zn_ribbon_Dof"/>
    <property type="match status" value="1"/>
</dbReference>
<keyword evidence="2 8" id="KW-0863">Zinc-finger</keyword>
<evidence type="ECO:0000256" key="10">
    <source>
        <dbReference type="SAM" id="MobiDB-lite"/>
    </source>
</evidence>
<gene>
    <name evidence="12" type="ORF">BVC80_1183g70</name>
</gene>
<dbReference type="STRING" id="56857.A0A200PQ85"/>
<feature type="region of interest" description="Disordered" evidence="10">
    <location>
        <begin position="72"/>
        <end position="115"/>
    </location>
</feature>
<dbReference type="InParanoid" id="A0A200PQ85"/>
<proteinExistence type="predicted"/>
<evidence type="ECO:0000256" key="7">
    <source>
        <dbReference type="ARBA" id="ARBA00023242"/>
    </source>
</evidence>
<keyword evidence="7 8" id="KW-0539">Nucleus</keyword>
<dbReference type="PANTHER" id="PTHR31992:SF141">
    <property type="entry name" value="DOF ZINC FINGER PROTEIN DOF1.4"/>
    <property type="match status" value="1"/>
</dbReference>
<evidence type="ECO:0000256" key="8">
    <source>
        <dbReference type="PROSITE-ProRule" id="PRU00071"/>
    </source>
</evidence>
<comment type="function">
    <text evidence="9">Transcription factor that binds specifically to a 5'-AA[AG]G-3' consensus core sequence.</text>
</comment>
<dbReference type="PROSITE" id="PS01361">
    <property type="entry name" value="ZF_DOF_1"/>
    <property type="match status" value="1"/>
</dbReference>
<keyword evidence="3 9" id="KW-0862">Zinc</keyword>
<evidence type="ECO:0000256" key="5">
    <source>
        <dbReference type="ARBA" id="ARBA00023125"/>
    </source>
</evidence>
<comment type="caution">
    <text evidence="12">The sequence shown here is derived from an EMBL/GenBank/DDBJ whole genome shotgun (WGS) entry which is preliminary data.</text>
</comment>
<keyword evidence="5 8" id="KW-0238">DNA-binding</keyword>
<feature type="domain" description="Dof-type" evidence="11">
    <location>
        <begin position="27"/>
        <end position="81"/>
    </location>
</feature>
<evidence type="ECO:0000256" key="1">
    <source>
        <dbReference type="ARBA" id="ARBA00022723"/>
    </source>
</evidence>
<dbReference type="PANTHER" id="PTHR31992">
    <property type="entry name" value="DOF ZINC FINGER PROTEIN DOF1.4-RELATED"/>
    <property type="match status" value="1"/>
</dbReference>
<dbReference type="AlphaFoldDB" id="A0A200PQ85"/>
<dbReference type="EMBL" id="MVGT01004338">
    <property type="protein sequence ID" value="OVA00370.1"/>
    <property type="molecule type" value="Genomic_DNA"/>
</dbReference>
<dbReference type="InterPro" id="IPR045174">
    <property type="entry name" value="Dof"/>
</dbReference>
<protein>
    <recommendedName>
        <fullName evidence="9">Dof zinc finger protein</fullName>
    </recommendedName>
</protein>
<keyword evidence="13" id="KW-1185">Reference proteome</keyword>
<dbReference type="OMA" id="QNHMSHD"/>
<dbReference type="FunCoup" id="A0A200PQ85">
    <property type="interactions" value="501"/>
</dbReference>
<dbReference type="OrthoDB" id="1927254at2759"/>
<accession>A0A200PQ85</accession>
<keyword evidence="1 9" id="KW-0479">Metal-binding</keyword>
<evidence type="ECO:0000256" key="2">
    <source>
        <dbReference type="ARBA" id="ARBA00022771"/>
    </source>
</evidence>
<dbReference type="GO" id="GO:0003677">
    <property type="term" value="F:DNA binding"/>
    <property type="evidence" value="ECO:0007669"/>
    <property type="project" value="UniProtKB-UniRule"/>
</dbReference>
<dbReference type="GO" id="GO:0005634">
    <property type="term" value="C:nucleus"/>
    <property type="evidence" value="ECO:0007669"/>
    <property type="project" value="UniProtKB-SubCell"/>
</dbReference>
<dbReference type="GO" id="GO:0008270">
    <property type="term" value="F:zinc ion binding"/>
    <property type="evidence" value="ECO:0007669"/>
    <property type="project" value="UniProtKB-KW"/>
</dbReference>
<evidence type="ECO:0000313" key="12">
    <source>
        <dbReference type="EMBL" id="OVA00370.1"/>
    </source>
</evidence>
<keyword evidence="4 9" id="KW-0805">Transcription regulation</keyword>
<reference evidence="12 13" key="1">
    <citation type="journal article" date="2017" name="Mol. Plant">
        <title>The Genome of Medicinal Plant Macleaya cordata Provides New Insights into Benzylisoquinoline Alkaloids Metabolism.</title>
        <authorList>
            <person name="Liu X."/>
            <person name="Liu Y."/>
            <person name="Huang P."/>
            <person name="Ma Y."/>
            <person name="Qing Z."/>
            <person name="Tang Q."/>
            <person name="Cao H."/>
            <person name="Cheng P."/>
            <person name="Zheng Y."/>
            <person name="Yuan Z."/>
            <person name="Zhou Y."/>
            <person name="Liu J."/>
            <person name="Tang Z."/>
            <person name="Zhuo Y."/>
            <person name="Zhang Y."/>
            <person name="Yu L."/>
            <person name="Huang J."/>
            <person name="Yang P."/>
            <person name="Peng Q."/>
            <person name="Zhang J."/>
            <person name="Jiang W."/>
            <person name="Zhang Z."/>
            <person name="Lin K."/>
            <person name="Ro D.K."/>
            <person name="Chen X."/>
            <person name="Xiong X."/>
            <person name="Shang Y."/>
            <person name="Huang S."/>
            <person name="Zeng J."/>
        </authorList>
    </citation>
    <scope>NUCLEOTIDE SEQUENCE [LARGE SCALE GENOMIC DNA]</scope>
    <source>
        <strain evidence="13">cv. BLH2017</strain>
        <tissue evidence="12">Root</tissue>
    </source>
</reference>
<sequence>MASSGNRVMEKQAAAASQDQQQIRAILRCPRCDSSNTKFCYYNNYSLSQPRHFCKACKRYWTRGGTLRNVPVGGGCRKNKRLKKSTTPNNSSDHTSTTTTTTPTPQTHQIQAVSKASNHHHVNSLFYSLPNQLSDVNLTIPRLFHSNSSNYDLQPQFNTLGLGSFSTSTDLTGGAIDHDDYRNGGFNPTTTQIRDVITSNSLLSNFSLLGTTTSSTTSPMTASLIASSLQHQKLNWGGLKESTRVVPTSHFQDLSSPFEGLQMVGNSDPRMVVKGVKIEDQGKNKVDWNTPFENSSMEPTINGSSDSSHLYWNSMTVGGAWSTDLSNYGSSVTPLI</sequence>
<keyword evidence="6 9" id="KW-0804">Transcription</keyword>
<comment type="subcellular location">
    <subcellularLocation>
        <location evidence="8 9">Nucleus</location>
    </subcellularLocation>
</comment>
<evidence type="ECO:0000256" key="6">
    <source>
        <dbReference type="ARBA" id="ARBA00023163"/>
    </source>
</evidence>
<feature type="compositionally biased region" description="Low complexity" evidence="10">
    <location>
        <begin position="85"/>
        <end position="109"/>
    </location>
</feature>
<evidence type="ECO:0000256" key="4">
    <source>
        <dbReference type="ARBA" id="ARBA00023015"/>
    </source>
</evidence>
<name>A0A200PQ85_MACCD</name>
<organism evidence="12 13">
    <name type="scientific">Macleaya cordata</name>
    <name type="common">Five-seeded plume-poppy</name>
    <name type="synonym">Bocconia cordata</name>
    <dbReference type="NCBI Taxonomy" id="56857"/>
    <lineage>
        <taxon>Eukaryota</taxon>
        <taxon>Viridiplantae</taxon>
        <taxon>Streptophyta</taxon>
        <taxon>Embryophyta</taxon>
        <taxon>Tracheophyta</taxon>
        <taxon>Spermatophyta</taxon>
        <taxon>Magnoliopsida</taxon>
        <taxon>Ranunculales</taxon>
        <taxon>Papaveraceae</taxon>
        <taxon>Papaveroideae</taxon>
        <taxon>Macleaya</taxon>
    </lineage>
</organism>
<evidence type="ECO:0000256" key="3">
    <source>
        <dbReference type="ARBA" id="ARBA00022833"/>
    </source>
</evidence>
<evidence type="ECO:0000256" key="9">
    <source>
        <dbReference type="RuleBase" id="RU369094"/>
    </source>
</evidence>
<dbReference type="InterPro" id="IPR003851">
    <property type="entry name" value="Znf_Dof"/>
</dbReference>
<evidence type="ECO:0000313" key="13">
    <source>
        <dbReference type="Proteomes" id="UP000195402"/>
    </source>
</evidence>
<dbReference type="GO" id="GO:0003700">
    <property type="term" value="F:DNA-binding transcription factor activity"/>
    <property type="evidence" value="ECO:0007669"/>
    <property type="project" value="UniProtKB-UniRule"/>
</dbReference>
<evidence type="ECO:0000259" key="11">
    <source>
        <dbReference type="PROSITE" id="PS50884"/>
    </source>
</evidence>
<dbReference type="PROSITE" id="PS50884">
    <property type="entry name" value="ZF_DOF_2"/>
    <property type="match status" value="1"/>
</dbReference>
<dbReference type="Proteomes" id="UP000195402">
    <property type="component" value="Unassembled WGS sequence"/>
</dbReference>